<dbReference type="EMBL" id="BAAAXZ010000090">
    <property type="protein sequence ID" value="GAA2927166.1"/>
    <property type="molecule type" value="Genomic_DNA"/>
</dbReference>
<name>A0ABN3WUR7_STRTU</name>
<feature type="region of interest" description="Disordered" evidence="1">
    <location>
        <begin position="136"/>
        <end position="226"/>
    </location>
</feature>
<evidence type="ECO:0000313" key="3">
    <source>
        <dbReference type="EMBL" id="GAA2927166.1"/>
    </source>
</evidence>
<dbReference type="Gene3D" id="3.10.180.10">
    <property type="entry name" value="2,3-Dihydroxybiphenyl 1,2-Dioxygenase, domain 1"/>
    <property type="match status" value="1"/>
</dbReference>
<evidence type="ECO:0000256" key="1">
    <source>
        <dbReference type="SAM" id="MobiDB-lite"/>
    </source>
</evidence>
<dbReference type="PROSITE" id="PS51819">
    <property type="entry name" value="VOC"/>
    <property type="match status" value="1"/>
</dbReference>
<sequence length="226" mass="24232">MTPRFDCIGLVVADMAASLAFYRRLGLDIPASADELPHAEYELPGGLRLLWDTDEVHASFDPGPELPKGPGRAALGFACADAGEVDRVYGELVAEGYAGHLKPWDAVWGQRYAVVLDPDGNTVDLFAARRSAPGPPFHHFFRGRPPDPHSPSGRSPQTPDGLFSPSGHTHRVSAPQRHPANPRTSRARCAWSAYPHSAATSANATPSRASPTARPIRSTRASVFGP</sequence>
<feature type="compositionally biased region" description="Polar residues" evidence="1">
    <location>
        <begin position="198"/>
        <end position="210"/>
    </location>
</feature>
<keyword evidence="4" id="KW-1185">Reference proteome</keyword>
<dbReference type="InterPro" id="IPR029068">
    <property type="entry name" value="Glyas_Bleomycin-R_OHBP_Dase"/>
</dbReference>
<comment type="caution">
    <text evidence="3">The sequence shown here is derived from an EMBL/GenBank/DDBJ whole genome shotgun (WGS) entry which is preliminary data.</text>
</comment>
<protein>
    <recommendedName>
        <fullName evidence="2">VOC domain-containing protein</fullName>
    </recommendedName>
</protein>
<evidence type="ECO:0000259" key="2">
    <source>
        <dbReference type="PROSITE" id="PS51819"/>
    </source>
</evidence>
<dbReference type="PANTHER" id="PTHR36503:SF3">
    <property type="entry name" value="BLR0126 PROTEIN"/>
    <property type="match status" value="1"/>
</dbReference>
<dbReference type="PANTHER" id="PTHR36503">
    <property type="entry name" value="BLR2520 PROTEIN"/>
    <property type="match status" value="1"/>
</dbReference>
<dbReference type="InterPro" id="IPR004360">
    <property type="entry name" value="Glyas_Fos-R_dOase_dom"/>
</dbReference>
<proteinExistence type="predicted"/>
<dbReference type="InterPro" id="IPR037523">
    <property type="entry name" value="VOC_core"/>
</dbReference>
<dbReference type="Pfam" id="PF00903">
    <property type="entry name" value="Glyoxalase"/>
    <property type="match status" value="1"/>
</dbReference>
<feature type="domain" description="VOC" evidence="2">
    <location>
        <begin position="4"/>
        <end position="128"/>
    </location>
</feature>
<reference evidence="3 4" key="1">
    <citation type="journal article" date="2019" name="Int. J. Syst. Evol. Microbiol.">
        <title>The Global Catalogue of Microorganisms (GCM) 10K type strain sequencing project: providing services to taxonomists for standard genome sequencing and annotation.</title>
        <authorList>
            <consortium name="The Broad Institute Genomics Platform"/>
            <consortium name="The Broad Institute Genome Sequencing Center for Infectious Disease"/>
            <person name="Wu L."/>
            <person name="Ma J."/>
        </authorList>
    </citation>
    <scope>NUCLEOTIDE SEQUENCE [LARGE SCALE GENOMIC DNA]</scope>
    <source>
        <strain evidence="3 4">JCM 4087</strain>
    </source>
</reference>
<evidence type="ECO:0000313" key="4">
    <source>
        <dbReference type="Proteomes" id="UP001501102"/>
    </source>
</evidence>
<accession>A0ABN3WUR7</accession>
<gene>
    <name evidence="3" type="ORF">GCM10020221_23910</name>
</gene>
<organism evidence="3 4">
    <name type="scientific">Streptomyces thioluteus</name>
    <dbReference type="NCBI Taxonomy" id="66431"/>
    <lineage>
        <taxon>Bacteria</taxon>
        <taxon>Bacillati</taxon>
        <taxon>Actinomycetota</taxon>
        <taxon>Actinomycetes</taxon>
        <taxon>Kitasatosporales</taxon>
        <taxon>Streptomycetaceae</taxon>
        <taxon>Streptomyces</taxon>
    </lineage>
</organism>
<dbReference type="Proteomes" id="UP001501102">
    <property type="component" value="Unassembled WGS sequence"/>
</dbReference>
<dbReference type="SUPFAM" id="SSF54593">
    <property type="entry name" value="Glyoxalase/Bleomycin resistance protein/Dihydroxybiphenyl dioxygenase"/>
    <property type="match status" value="1"/>
</dbReference>